<dbReference type="EMBL" id="SRLA01000002">
    <property type="protein sequence ID" value="TGE08257.1"/>
    <property type="molecule type" value="Genomic_DNA"/>
</dbReference>
<dbReference type="AlphaFoldDB" id="A0A4Z0P9X0"/>
<feature type="region of interest" description="Disordered" evidence="1">
    <location>
        <begin position="37"/>
        <end position="56"/>
    </location>
</feature>
<evidence type="ECO:0000256" key="1">
    <source>
        <dbReference type="SAM" id="MobiDB-lite"/>
    </source>
</evidence>
<protein>
    <recommendedName>
        <fullName evidence="5">Lipoprotein</fullName>
    </recommendedName>
</protein>
<evidence type="ECO:0008006" key="5">
    <source>
        <dbReference type="Google" id="ProtNLM"/>
    </source>
</evidence>
<proteinExistence type="predicted"/>
<organism evidence="3 4">
    <name type="scientific">Hymenobacter fodinae</name>
    <dbReference type="NCBI Taxonomy" id="2510796"/>
    <lineage>
        <taxon>Bacteria</taxon>
        <taxon>Pseudomonadati</taxon>
        <taxon>Bacteroidota</taxon>
        <taxon>Cytophagia</taxon>
        <taxon>Cytophagales</taxon>
        <taxon>Hymenobacteraceae</taxon>
        <taxon>Hymenobacter</taxon>
    </lineage>
</organism>
<comment type="caution">
    <text evidence="3">The sequence shown here is derived from an EMBL/GenBank/DDBJ whole genome shotgun (WGS) entry which is preliminary data.</text>
</comment>
<keyword evidence="2" id="KW-0732">Signal</keyword>
<dbReference type="RefSeq" id="WP_210116261.1">
    <property type="nucleotide sequence ID" value="NZ_SRLA01000002.1"/>
</dbReference>
<evidence type="ECO:0000313" key="4">
    <source>
        <dbReference type="Proteomes" id="UP000298337"/>
    </source>
</evidence>
<dbReference type="Proteomes" id="UP000298337">
    <property type="component" value="Unassembled WGS sequence"/>
</dbReference>
<sequence>MKSLLTGLFLAFLATACSPSDPDAALHERISSTIKASAGDPESYQPARWSKATPWRQQDENGLRAKVLRDSIAKLKPHAELKYRQVQEATRLGMKEQPQWKAEWLQEEEAMIALGKQALALEQQKDTTRLGQQLVHAYREKNAAGALVLDSALFIVLKDNSVRWRPF</sequence>
<gene>
    <name evidence="3" type="ORF">EU556_11075</name>
</gene>
<feature type="chain" id="PRO_5021431454" description="Lipoprotein" evidence="2">
    <location>
        <begin position="17"/>
        <end position="167"/>
    </location>
</feature>
<evidence type="ECO:0000256" key="2">
    <source>
        <dbReference type="SAM" id="SignalP"/>
    </source>
</evidence>
<dbReference type="PROSITE" id="PS51257">
    <property type="entry name" value="PROKAR_LIPOPROTEIN"/>
    <property type="match status" value="1"/>
</dbReference>
<evidence type="ECO:0000313" key="3">
    <source>
        <dbReference type="EMBL" id="TGE08257.1"/>
    </source>
</evidence>
<feature type="signal peptide" evidence="2">
    <location>
        <begin position="1"/>
        <end position="16"/>
    </location>
</feature>
<accession>A0A4Z0P9X0</accession>
<name>A0A4Z0P9X0_9BACT</name>
<reference evidence="3 4" key="1">
    <citation type="submission" date="2019-04" db="EMBL/GenBank/DDBJ databases">
        <authorList>
            <person name="Feng G."/>
            <person name="Zhang J."/>
            <person name="Zhu H."/>
        </authorList>
    </citation>
    <scope>NUCLEOTIDE SEQUENCE [LARGE SCALE GENOMIC DNA]</scope>
    <source>
        <strain evidence="3 4">92R-1</strain>
    </source>
</reference>
<keyword evidence="4" id="KW-1185">Reference proteome</keyword>